<dbReference type="OrthoDB" id="10032790at2759"/>
<feature type="domain" description="Glycosyl transferase family 1" evidence="7">
    <location>
        <begin position="175"/>
        <end position="269"/>
    </location>
</feature>
<dbReference type="Proteomes" id="UP000278807">
    <property type="component" value="Unassembled WGS sequence"/>
</dbReference>
<dbReference type="AlphaFoldDB" id="A0A0R3T8S6"/>
<reference evidence="9 10" key="2">
    <citation type="submission" date="2018-11" db="EMBL/GenBank/DDBJ databases">
        <authorList>
            <consortium name="Pathogen Informatics"/>
        </authorList>
    </citation>
    <scope>NUCLEOTIDE SEQUENCE [LARGE SCALE GENOMIC DNA]</scope>
</reference>
<evidence type="ECO:0000313" key="9">
    <source>
        <dbReference type="EMBL" id="VDN99323.1"/>
    </source>
</evidence>
<dbReference type="Pfam" id="PF00534">
    <property type="entry name" value="Glycos_transf_1"/>
    <property type="match status" value="1"/>
</dbReference>
<dbReference type="EMBL" id="UZAE01002037">
    <property type="protein sequence ID" value="VDN99323.1"/>
    <property type="molecule type" value="Genomic_DNA"/>
</dbReference>
<dbReference type="PANTHER" id="PTHR13615">
    <property type="entry name" value="GLYCOSYLTRANSFERASE-LIKE 1"/>
    <property type="match status" value="1"/>
</dbReference>
<dbReference type="InterPro" id="IPR051862">
    <property type="entry name" value="GT-like_domain_containing_1"/>
</dbReference>
<evidence type="ECO:0000256" key="1">
    <source>
        <dbReference type="ARBA" id="ARBA00009481"/>
    </source>
</evidence>
<protein>
    <recommendedName>
        <fullName evidence="5">tRNA-queuosine alpha-mannosyltransferase</fullName>
        <ecNumber evidence="4">2.4.1.110</ecNumber>
    </recommendedName>
</protein>
<dbReference type="PANTHER" id="PTHR13615:SF3">
    <property type="entry name" value="GLYCOSYLTRANSFERASE-LIKE DOMAIN-CONTAINING PROTEIN 1"/>
    <property type="match status" value="1"/>
</dbReference>
<evidence type="ECO:0000259" key="8">
    <source>
        <dbReference type="Pfam" id="PF12038"/>
    </source>
</evidence>
<reference evidence="11" key="1">
    <citation type="submission" date="2017-02" db="UniProtKB">
        <authorList>
            <consortium name="WormBaseParasite"/>
        </authorList>
    </citation>
    <scope>IDENTIFICATION</scope>
</reference>
<evidence type="ECO:0000259" key="7">
    <source>
        <dbReference type="Pfam" id="PF00534"/>
    </source>
</evidence>
<evidence type="ECO:0000313" key="11">
    <source>
        <dbReference type="WBParaSite" id="HNAJ_0000346401-mRNA-1"/>
    </source>
</evidence>
<comment type="similarity">
    <text evidence="1">Belongs to the glycosyltransferase group 1 family. Glycosyltransferase 4 subfamily.</text>
</comment>
<dbReference type="CDD" id="cd01635">
    <property type="entry name" value="Glycosyltransferase_GTB-type"/>
    <property type="match status" value="1"/>
</dbReference>
<organism evidence="11">
    <name type="scientific">Rodentolepis nana</name>
    <name type="common">Dwarf tapeworm</name>
    <name type="synonym">Hymenolepis nana</name>
    <dbReference type="NCBI Taxonomy" id="102285"/>
    <lineage>
        <taxon>Eukaryota</taxon>
        <taxon>Metazoa</taxon>
        <taxon>Spiralia</taxon>
        <taxon>Lophotrochozoa</taxon>
        <taxon>Platyhelminthes</taxon>
        <taxon>Cestoda</taxon>
        <taxon>Eucestoda</taxon>
        <taxon>Cyclophyllidea</taxon>
        <taxon>Hymenolepididae</taxon>
        <taxon>Rodentolepis</taxon>
    </lineage>
</organism>
<dbReference type="EC" id="2.4.1.110" evidence="4"/>
<dbReference type="InterPro" id="IPR001296">
    <property type="entry name" value="Glyco_trans_1"/>
</dbReference>
<keyword evidence="10" id="KW-1185">Reference proteome</keyword>
<evidence type="ECO:0000313" key="10">
    <source>
        <dbReference type="Proteomes" id="UP000278807"/>
    </source>
</evidence>
<dbReference type="InterPro" id="IPR022701">
    <property type="entry name" value="QTMAN_N"/>
</dbReference>
<dbReference type="Pfam" id="PF12038">
    <property type="entry name" value="QTMAN_N"/>
    <property type="match status" value="1"/>
</dbReference>
<sequence length="339" mass="38803">MNQKLKQIFSYFRYSQVLSALAADVILFNSAYNMNSFYERVPAFLTSGLPTPPSPRMPNPRRLVEELLKPKSRVLYFPVEPPPLERMLSEEILQDAILLQAERIKARGKEPLRILWNHRWDYDKNPTDFFRVIFNLAGISVDEDFFDLGKSTVRPSVGITNSASAETEPRPLSPKRTPPNFQLIVIGGTTQDTPRIFHMAKPLLAAKGLINTWGYLESRDDYWKALADSDVVVSTANHEFFGVSVVEAVSVGCVPLLPQRLAYPELVKEPLCLYRTLPQMEKQLRKWIIAPDRLRVDLANAFLANCQKGESSSKLWLKEDINWLKCLKQKYLDFSVELE</sequence>
<accession>A0A0R3T8S6</accession>
<evidence type="ECO:0000256" key="4">
    <source>
        <dbReference type="ARBA" id="ARBA00044517"/>
    </source>
</evidence>
<feature type="domain" description="tRNA-queuosine alpha-mannosyltransferase N-terminal" evidence="8">
    <location>
        <begin position="11"/>
        <end position="79"/>
    </location>
</feature>
<dbReference type="Gene3D" id="3.40.50.2000">
    <property type="entry name" value="Glycogen Phosphorylase B"/>
    <property type="match status" value="1"/>
</dbReference>
<comment type="catalytic activity">
    <reaction evidence="6">
        <text>queuosine(34) in tRNA(Asp) + GDP-alpha-D-mannose = O-4''-alpha-D-mannosylqueuosine(34) in tRNA(Asp) + GDP + H(+)</text>
        <dbReference type="Rhea" id="RHEA:12885"/>
        <dbReference type="Rhea" id="RHEA-COMP:18572"/>
        <dbReference type="Rhea" id="RHEA-COMP:18581"/>
        <dbReference type="ChEBI" id="CHEBI:15378"/>
        <dbReference type="ChEBI" id="CHEBI:57527"/>
        <dbReference type="ChEBI" id="CHEBI:58189"/>
        <dbReference type="ChEBI" id="CHEBI:194431"/>
        <dbReference type="ChEBI" id="CHEBI:194442"/>
        <dbReference type="EC" id="2.4.1.110"/>
    </reaction>
    <physiologicalReaction direction="left-to-right" evidence="6">
        <dbReference type="Rhea" id="RHEA:12886"/>
    </physiologicalReaction>
</comment>
<dbReference type="WBParaSite" id="HNAJ_0000346401-mRNA-1">
    <property type="protein sequence ID" value="HNAJ_0000346401-mRNA-1"/>
    <property type="gene ID" value="HNAJ_0000346401"/>
</dbReference>
<keyword evidence="2" id="KW-0328">Glycosyltransferase</keyword>
<evidence type="ECO:0000256" key="5">
    <source>
        <dbReference type="ARBA" id="ARBA00044539"/>
    </source>
</evidence>
<dbReference type="STRING" id="102285.A0A0R3T8S6"/>
<proteinExistence type="inferred from homology"/>
<evidence type="ECO:0000256" key="6">
    <source>
        <dbReference type="ARBA" id="ARBA00048439"/>
    </source>
</evidence>
<gene>
    <name evidence="9" type="ORF">HNAJ_LOCUS3464</name>
</gene>
<name>A0A0R3T8S6_RODNA</name>
<evidence type="ECO:0000256" key="2">
    <source>
        <dbReference type="ARBA" id="ARBA00022676"/>
    </source>
</evidence>
<dbReference type="SUPFAM" id="SSF53756">
    <property type="entry name" value="UDP-Glycosyltransferase/glycogen phosphorylase"/>
    <property type="match status" value="1"/>
</dbReference>
<dbReference type="GO" id="GO:0016438">
    <property type="term" value="F:tRNA-queuosine(34) beta-mannosyltransferase activity"/>
    <property type="evidence" value="ECO:0007669"/>
    <property type="project" value="UniProtKB-EC"/>
</dbReference>
<evidence type="ECO:0000256" key="3">
    <source>
        <dbReference type="ARBA" id="ARBA00022679"/>
    </source>
</evidence>
<keyword evidence="3" id="KW-0808">Transferase</keyword>